<accession>A0A166BDB3</accession>
<protein>
    <submittedName>
        <fullName evidence="2">Uncharacterized protein</fullName>
    </submittedName>
</protein>
<dbReference type="Proteomes" id="UP000077266">
    <property type="component" value="Unassembled WGS sequence"/>
</dbReference>
<feature type="region of interest" description="Disordered" evidence="1">
    <location>
        <begin position="40"/>
        <end position="63"/>
    </location>
</feature>
<gene>
    <name evidence="2" type="ORF">EXIGLDRAFT_176324</name>
</gene>
<evidence type="ECO:0000313" key="2">
    <source>
        <dbReference type="EMBL" id="KZW00100.1"/>
    </source>
</evidence>
<dbReference type="AlphaFoldDB" id="A0A166BDB3"/>
<dbReference type="EMBL" id="KV425903">
    <property type="protein sequence ID" value="KZW00100.1"/>
    <property type="molecule type" value="Genomic_DNA"/>
</dbReference>
<proteinExistence type="predicted"/>
<keyword evidence="3" id="KW-1185">Reference proteome</keyword>
<reference evidence="2 3" key="1">
    <citation type="journal article" date="2016" name="Mol. Biol. Evol.">
        <title>Comparative Genomics of Early-Diverging Mushroom-Forming Fungi Provides Insights into the Origins of Lignocellulose Decay Capabilities.</title>
        <authorList>
            <person name="Nagy L.G."/>
            <person name="Riley R."/>
            <person name="Tritt A."/>
            <person name="Adam C."/>
            <person name="Daum C."/>
            <person name="Floudas D."/>
            <person name="Sun H."/>
            <person name="Yadav J.S."/>
            <person name="Pangilinan J."/>
            <person name="Larsson K.H."/>
            <person name="Matsuura K."/>
            <person name="Barry K."/>
            <person name="Labutti K."/>
            <person name="Kuo R."/>
            <person name="Ohm R.A."/>
            <person name="Bhattacharya S.S."/>
            <person name="Shirouzu T."/>
            <person name="Yoshinaga Y."/>
            <person name="Martin F.M."/>
            <person name="Grigoriev I.V."/>
            <person name="Hibbett D.S."/>
        </authorList>
    </citation>
    <scope>NUCLEOTIDE SEQUENCE [LARGE SCALE GENOMIC DNA]</scope>
    <source>
        <strain evidence="2 3">HHB12029</strain>
    </source>
</reference>
<name>A0A166BDB3_EXIGL</name>
<organism evidence="2 3">
    <name type="scientific">Exidia glandulosa HHB12029</name>
    <dbReference type="NCBI Taxonomy" id="1314781"/>
    <lineage>
        <taxon>Eukaryota</taxon>
        <taxon>Fungi</taxon>
        <taxon>Dikarya</taxon>
        <taxon>Basidiomycota</taxon>
        <taxon>Agaricomycotina</taxon>
        <taxon>Agaricomycetes</taxon>
        <taxon>Auriculariales</taxon>
        <taxon>Exidiaceae</taxon>
        <taxon>Exidia</taxon>
    </lineage>
</organism>
<sequence length="207" mass="22409">MPASLNFGPQMNFIAYHNDSGKSAPYSAHDRPPRQEWCDRTRERSEGFHQGGHGPSPRPDPTRTVLACSSSVGSRARARARMNIMPGRRRKVVSTKSSELNAVCDLMNIQVHVKRPSLATPSARQRSNAYLSLAPFPRAFAPPLPLADARTTPLTSSLTLEVNESWIASFSVPATATHGQVQLIHGGGGATILDGHVYCAGGSRSRR</sequence>
<dbReference type="InParanoid" id="A0A166BDB3"/>
<evidence type="ECO:0000313" key="3">
    <source>
        <dbReference type="Proteomes" id="UP000077266"/>
    </source>
</evidence>
<evidence type="ECO:0000256" key="1">
    <source>
        <dbReference type="SAM" id="MobiDB-lite"/>
    </source>
</evidence>